<feature type="domain" description="Thymidylate synthase/dCMP hydroxymethylase" evidence="3">
    <location>
        <begin position="242"/>
        <end position="380"/>
    </location>
</feature>
<dbReference type="PANTHER" id="PTHR11548:SF1">
    <property type="entry name" value="THYMIDYLATE SYNTHASE 1"/>
    <property type="match status" value="1"/>
</dbReference>
<dbReference type="GO" id="GO:0032259">
    <property type="term" value="P:methylation"/>
    <property type="evidence" value="ECO:0007669"/>
    <property type="project" value="UniProtKB-KW"/>
</dbReference>
<name>A0A7L9FK69_9CREN</name>
<dbReference type="Gene3D" id="3.30.572.10">
    <property type="entry name" value="Thymidylate synthase/dCMP hydroxymethylase domain"/>
    <property type="match status" value="1"/>
</dbReference>
<evidence type="ECO:0000259" key="3">
    <source>
        <dbReference type="Pfam" id="PF00303"/>
    </source>
</evidence>
<dbReference type="GO" id="GO:0006231">
    <property type="term" value="P:dTMP biosynthetic process"/>
    <property type="evidence" value="ECO:0007669"/>
    <property type="project" value="TreeGrafter"/>
</dbReference>
<evidence type="ECO:0000256" key="1">
    <source>
        <dbReference type="ARBA" id="ARBA00022603"/>
    </source>
</evidence>
<dbReference type="InParanoid" id="A0A7L9FK69"/>
<dbReference type="Proteomes" id="UP000594121">
    <property type="component" value="Chromosome"/>
</dbReference>
<reference evidence="5 6" key="1">
    <citation type="submission" date="2020-10" db="EMBL/GenBank/DDBJ databases">
        <title>Thermofilum lucidum 3507LT sp. nov. a novel member of Thermofilaceae family isolated from Chile hot spring, and proposal of description order Thermofilales.</title>
        <authorList>
            <person name="Zayulina K.S."/>
            <person name="Elcheninov A.G."/>
            <person name="Toshchakov S.V."/>
            <person name="Kublanov I.V."/>
        </authorList>
    </citation>
    <scope>NUCLEOTIDE SEQUENCE [LARGE SCALE GENOMIC DNA]</scope>
    <source>
        <strain evidence="5 6">3507LT</strain>
    </source>
</reference>
<dbReference type="RefSeq" id="WP_192819375.1">
    <property type="nucleotide sequence ID" value="NZ_CP062310.1"/>
</dbReference>
<protein>
    <submittedName>
        <fullName evidence="5">DUF4346 domain-containing protein</fullName>
    </submittedName>
</protein>
<dbReference type="Pfam" id="PF14251">
    <property type="entry name" value="PterinBD-DUF4346"/>
    <property type="match status" value="1"/>
</dbReference>
<dbReference type="InterPro" id="IPR025595">
    <property type="entry name" value="PterinBD-DUF4346"/>
</dbReference>
<keyword evidence="2" id="KW-0808">Transferase</keyword>
<sequence length="460" mass="51661">MPDIVVLNPESNVAVATLWTKKELVVGKLRELGVDTKVNIVGTLYTRYGINYLLYTLSQHTEIDSVIVFGADLSGSGEALVELFRGRVPEGLRLMWPLEEVKPIIDSVKVVDLREAFKKNDFNALAEAVARSYSPGAKRQRVNLELREVKASSWPLQVAGLSIVEDDVVRAWGKLLDAVMTWGFLKESEYGEMQKQLLGAQVVLYAEKALKSAERLGEFFPRDELERHVESLIRGVEGASYSYGERLRRHREAGDQLELIVSKLASSPSTRRAIALTWDFQVDPWSRDPPCLVAIQGDLSGGRYNQLAYFRSHDAYAGWPVNVYGLLRLMEHVSSLLSERTGRSVKPGFLIVFSASLHVYEHDWLRAQEVVSREKRGFAAFVEDPKGNFIVRLEGGRIVLELRDQEGVLVESYTGTSAKEILGQVNLDALMPRHASYLARELVRAEEALRKGLEYVQDAV</sequence>
<evidence type="ECO:0000259" key="4">
    <source>
        <dbReference type="Pfam" id="PF14251"/>
    </source>
</evidence>
<dbReference type="InterPro" id="IPR023451">
    <property type="entry name" value="Thymidate_synth/dCMP_Mease_dom"/>
</dbReference>
<dbReference type="KEGG" id="thel:IG193_02775"/>
<feature type="domain" description="DUF4346" evidence="4">
    <location>
        <begin position="383"/>
        <end position="458"/>
    </location>
</feature>
<gene>
    <name evidence="5" type="ORF">IG193_02775</name>
</gene>
<evidence type="ECO:0000313" key="6">
    <source>
        <dbReference type="Proteomes" id="UP000594121"/>
    </source>
</evidence>
<dbReference type="GO" id="GO:0004799">
    <property type="term" value="F:thymidylate synthase activity"/>
    <property type="evidence" value="ECO:0007669"/>
    <property type="project" value="TreeGrafter"/>
</dbReference>
<dbReference type="EMBL" id="CP062310">
    <property type="protein sequence ID" value="QOJ79403.1"/>
    <property type="molecule type" value="Genomic_DNA"/>
</dbReference>
<dbReference type="GeneID" id="59148785"/>
<dbReference type="InterPro" id="IPR036926">
    <property type="entry name" value="Thymidate_synth/dCMP_Mease_sf"/>
</dbReference>
<keyword evidence="6" id="KW-1185">Reference proteome</keyword>
<dbReference type="GO" id="GO:0005829">
    <property type="term" value="C:cytosol"/>
    <property type="evidence" value="ECO:0007669"/>
    <property type="project" value="TreeGrafter"/>
</dbReference>
<dbReference type="AlphaFoldDB" id="A0A7L9FK69"/>
<proteinExistence type="predicted"/>
<dbReference type="Pfam" id="PF00303">
    <property type="entry name" value="Thymidylat_synt"/>
    <property type="match status" value="1"/>
</dbReference>
<accession>A0A7L9FK69</accession>
<dbReference type="InterPro" id="IPR045097">
    <property type="entry name" value="Thymidate_synth/dCMP_Mease"/>
</dbReference>
<organism evidence="5 6">
    <name type="scientific">Infirmifilum lucidum</name>
    <dbReference type="NCBI Taxonomy" id="2776706"/>
    <lineage>
        <taxon>Archaea</taxon>
        <taxon>Thermoproteota</taxon>
        <taxon>Thermoprotei</taxon>
        <taxon>Thermofilales</taxon>
        <taxon>Thermofilaceae</taxon>
        <taxon>Infirmifilum</taxon>
    </lineage>
</organism>
<evidence type="ECO:0000256" key="2">
    <source>
        <dbReference type="ARBA" id="ARBA00022679"/>
    </source>
</evidence>
<dbReference type="SUPFAM" id="SSF55831">
    <property type="entry name" value="Thymidylate synthase/dCMP hydroxymethylase"/>
    <property type="match status" value="1"/>
</dbReference>
<keyword evidence="1" id="KW-0489">Methyltransferase</keyword>
<evidence type="ECO:0000313" key="5">
    <source>
        <dbReference type="EMBL" id="QOJ79403.1"/>
    </source>
</evidence>
<dbReference type="PANTHER" id="PTHR11548">
    <property type="entry name" value="THYMIDYLATE SYNTHASE 1"/>
    <property type="match status" value="1"/>
</dbReference>